<reference evidence="1 2" key="1">
    <citation type="submission" date="2020-05" db="EMBL/GenBank/DDBJ databases">
        <authorList>
            <person name="Campoy J."/>
            <person name="Schneeberger K."/>
            <person name="Spophaly S."/>
        </authorList>
    </citation>
    <scope>NUCLEOTIDE SEQUENCE [LARGE SCALE GENOMIC DNA]</scope>
    <source>
        <strain evidence="1">PruArmRojPasFocal</strain>
    </source>
</reference>
<evidence type="ECO:0000313" key="1">
    <source>
        <dbReference type="EMBL" id="CAB4270814.1"/>
    </source>
</evidence>
<dbReference type="Proteomes" id="UP000507222">
    <property type="component" value="Unassembled WGS sequence"/>
</dbReference>
<dbReference type="EMBL" id="CAEKDK010000002">
    <property type="protein sequence ID" value="CAB4270814.1"/>
    <property type="molecule type" value="Genomic_DNA"/>
</dbReference>
<proteinExistence type="predicted"/>
<name>A0A6J5U613_PRUAR</name>
<gene>
    <name evidence="1" type="ORF">CURHAP_LOCUS17107</name>
</gene>
<accession>A0A6J5U613</accession>
<protein>
    <submittedName>
        <fullName evidence="1">Uncharacterized protein</fullName>
    </submittedName>
</protein>
<organism evidence="1 2">
    <name type="scientific">Prunus armeniaca</name>
    <name type="common">Apricot</name>
    <name type="synonym">Armeniaca vulgaris</name>
    <dbReference type="NCBI Taxonomy" id="36596"/>
    <lineage>
        <taxon>Eukaryota</taxon>
        <taxon>Viridiplantae</taxon>
        <taxon>Streptophyta</taxon>
        <taxon>Embryophyta</taxon>
        <taxon>Tracheophyta</taxon>
        <taxon>Spermatophyta</taxon>
        <taxon>Magnoliopsida</taxon>
        <taxon>eudicotyledons</taxon>
        <taxon>Gunneridae</taxon>
        <taxon>Pentapetalae</taxon>
        <taxon>rosids</taxon>
        <taxon>fabids</taxon>
        <taxon>Rosales</taxon>
        <taxon>Rosaceae</taxon>
        <taxon>Amygdaloideae</taxon>
        <taxon>Amygdaleae</taxon>
        <taxon>Prunus</taxon>
    </lineage>
</organism>
<sequence>MVQIPGNGGVILKTPCNVSAGDERASCNVQRDLIRLGRVCRGSFKALSIVTVRLNLRLVNYYCRYDTVSSGLSLTASLTATSDSIRGLSSFHLGLIIWPAGSWADGGPPGSLEKSSVWPGPACYGL</sequence>
<dbReference type="AlphaFoldDB" id="A0A6J5U613"/>
<evidence type="ECO:0000313" key="2">
    <source>
        <dbReference type="Proteomes" id="UP000507222"/>
    </source>
</evidence>